<proteinExistence type="predicted"/>
<comment type="caution">
    <text evidence="1">The sequence shown here is derived from an EMBL/GenBank/DDBJ whole genome shotgun (WGS) entry which is preliminary data.</text>
</comment>
<evidence type="ECO:0008006" key="3">
    <source>
        <dbReference type="Google" id="ProtNLM"/>
    </source>
</evidence>
<dbReference type="EMBL" id="BMNA01000017">
    <property type="protein sequence ID" value="GGM17338.1"/>
    <property type="molecule type" value="Genomic_DNA"/>
</dbReference>
<protein>
    <recommendedName>
        <fullName evidence="3">Galactose oxidase</fullName>
    </recommendedName>
</protein>
<evidence type="ECO:0000313" key="1">
    <source>
        <dbReference type="EMBL" id="GGM17338.1"/>
    </source>
</evidence>
<dbReference type="Proteomes" id="UP000655208">
    <property type="component" value="Unassembled WGS sequence"/>
</dbReference>
<dbReference type="InterPro" id="IPR015915">
    <property type="entry name" value="Kelch-typ_b-propeller"/>
</dbReference>
<organism evidence="1 2">
    <name type="scientific">Nakamurella endophytica</name>
    <dbReference type="NCBI Taxonomy" id="1748367"/>
    <lineage>
        <taxon>Bacteria</taxon>
        <taxon>Bacillati</taxon>
        <taxon>Actinomycetota</taxon>
        <taxon>Actinomycetes</taxon>
        <taxon>Nakamurellales</taxon>
        <taxon>Nakamurellaceae</taxon>
        <taxon>Nakamurella</taxon>
    </lineage>
</organism>
<dbReference type="InterPro" id="IPR011043">
    <property type="entry name" value="Gal_Oxase/kelch_b-propeller"/>
</dbReference>
<reference evidence="1" key="2">
    <citation type="submission" date="2020-09" db="EMBL/GenBank/DDBJ databases">
        <authorList>
            <person name="Sun Q."/>
            <person name="Zhou Y."/>
        </authorList>
    </citation>
    <scope>NUCLEOTIDE SEQUENCE</scope>
    <source>
        <strain evidence="1">CGMCC 4.7308</strain>
    </source>
</reference>
<dbReference type="Gene3D" id="2.120.10.80">
    <property type="entry name" value="Kelch-type beta propeller"/>
    <property type="match status" value="1"/>
</dbReference>
<reference evidence="1" key="1">
    <citation type="journal article" date="2014" name="Int. J. Syst. Evol. Microbiol.">
        <title>Complete genome sequence of Corynebacterium casei LMG S-19264T (=DSM 44701T), isolated from a smear-ripened cheese.</title>
        <authorList>
            <consortium name="US DOE Joint Genome Institute (JGI-PGF)"/>
            <person name="Walter F."/>
            <person name="Albersmeier A."/>
            <person name="Kalinowski J."/>
            <person name="Ruckert C."/>
        </authorList>
    </citation>
    <scope>NUCLEOTIDE SEQUENCE</scope>
    <source>
        <strain evidence="1">CGMCC 4.7308</strain>
    </source>
</reference>
<name>A0A917TCI6_9ACTN</name>
<dbReference type="SUPFAM" id="SSF50965">
    <property type="entry name" value="Galactose oxidase, central domain"/>
    <property type="match status" value="1"/>
</dbReference>
<evidence type="ECO:0000313" key="2">
    <source>
        <dbReference type="Proteomes" id="UP000655208"/>
    </source>
</evidence>
<dbReference type="RefSeq" id="WP_188944795.1">
    <property type="nucleotide sequence ID" value="NZ_BMNA01000017.1"/>
</dbReference>
<accession>A0A917TCI6</accession>
<gene>
    <name evidence="1" type="ORF">GCM10011594_41760</name>
</gene>
<sequence>MGSRALVWTGSAAVLLTGDAALSAASNVHARLLRPGDTAWTSLPTLQLPAGHPMERLTAVAAGDHVWVWSKWSLTTVTARNNTGEATSFDSTFGIDVFRLDPQAHQWQPVDLNLASGQGMSQPWWTGTQILIPAGPPWWGPTGRGPAPRSLHGLTLDAATGRTTPMPHGPVDDLQPDYLWTGSLLIGVGPAAAAWDPKSRAWTTLPPPPNVAEFSPAMVWTGHQLIVWGQTHPTKATATPTPAVAGGIVLTPQHG</sequence>
<keyword evidence="2" id="KW-1185">Reference proteome</keyword>
<dbReference type="AlphaFoldDB" id="A0A917TCI6"/>